<evidence type="ECO:0000256" key="1">
    <source>
        <dbReference type="ARBA" id="ARBA00023015"/>
    </source>
</evidence>
<keyword evidence="2" id="KW-0238">DNA-binding</keyword>
<dbReference type="InterPro" id="IPR003314">
    <property type="entry name" value="Mu-type_HTH"/>
</dbReference>
<dbReference type="InterPro" id="IPR015927">
    <property type="entry name" value="Peptidase_S24_S26A/B/C"/>
</dbReference>
<dbReference type="EMBL" id="JACBKA010000014">
    <property type="protein sequence ID" value="NYA27609.1"/>
    <property type="molecule type" value="Genomic_DNA"/>
</dbReference>
<dbReference type="RefSeq" id="WP_179227819.1">
    <property type="nucleotide sequence ID" value="NZ_JACBKA010000014.1"/>
</dbReference>
<dbReference type="Pfam" id="PF00717">
    <property type="entry name" value="Peptidase_S24"/>
    <property type="match status" value="1"/>
</dbReference>
<protein>
    <submittedName>
        <fullName evidence="5">Helix-turn-helix transcriptional regulator</fullName>
    </submittedName>
</protein>
<dbReference type="Gene3D" id="1.10.10.10">
    <property type="entry name" value="Winged helix-like DNA-binding domain superfamily/Winged helix DNA-binding domain"/>
    <property type="match status" value="1"/>
</dbReference>
<dbReference type="GO" id="GO:0003677">
    <property type="term" value="F:DNA binding"/>
    <property type="evidence" value="ECO:0007669"/>
    <property type="project" value="UniProtKB-KW"/>
</dbReference>
<accession>A0A852Q2N7</accession>
<dbReference type="InterPro" id="IPR039418">
    <property type="entry name" value="LexA-like"/>
</dbReference>
<dbReference type="PANTHER" id="PTHR40661">
    <property type="match status" value="1"/>
</dbReference>
<organism evidence="5 6">
    <name type="scientific">Haemophilus haemolyticus</name>
    <dbReference type="NCBI Taxonomy" id="726"/>
    <lineage>
        <taxon>Bacteria</taxon>
        <taxon>Pseudomonadati</taxon>
        <taxon>Pseudomonadota</taxon>
        <taxon>Gammaproteobacteria</taxon>
        <taxon>Pasteurellales</taxon>
        <taxon>Pasteurellaceae</taxon>
        <taxon>Haemophilus</taxon>
    </lineage>
</organism>
<dbReference type="InterPro" id="IPR036286">
    <property type="entry name" value="LexA/Signal_pep-like_sf"/>
</dbReference>
<dbReference type="SUPFAM" id="SSF51306">
    <property type="entry name" value="LexA/Signal peptidase"/>
    <property type="match status" value="1"/>
</dbReference>
<comment type="caution">
    <text evidence="5">The sequence shown here is derived from an EMBL/GenBank/DDBJ whole genome shotgun (WGS) entry which is preliminary data.</text>
</comment>
<proteinExistence type="predicted"/>
<dbReference type="InterPro" id="IPR009061">
    <property type="entry name" value="DNA-bd_dom_put_sf"/>
</dbReference>
<dbReference type="Proteomes" id="UP000590599">
    <property type="component" value="Unassembled WGS sequence"/>
</dbReference>
<dbReference type="AlphaFoldDB" id="A0A852Q2N7"/>
<evidence type="ECO:0000313" key="6">
    <source>
        <dbReference type="Proteomes" id="UP000590599"/>
    </source>
</evidence>
<dbReference type="PROSITE" id="PS51702">
    <property type="entry name" value="HTH_MU"/>
    <property type="match status" value="1"/>
</dbReference>
<evidence type="ECO:0000256" key="3">
    <source>
        <dbReference type="ARBA" id="ARBA00023163"/>
    </source>
</evidence>
<dbReference type="PANTHER" id="PTHR40661:SF3">
    <property type="entry name" value="FELS-1 PROPHAGE TRANSCRIPTIONAL REGULATOR"/>
    <property type="match status" value="1"/>
</dbReference>
<evidence type="ECO:0000313" key="5">
    <source>
        <dbReference type="EMBL" id="NYA27609.1"/>
    </source>
</evidence>
<keyword evidence="3" id="KW-0804">Transcription</keyword>
<dbReference type="SUPFAM" id="SSF46955">
    <property type="entry name" value="Putative DNA-binding domain"/>
    <property type="match status" value="1"/>
</dbReference>
<name>A0A852Q2N7_HAEHA</name>
<reference evidence="5 6" key="1">
    <citation type="submission" date="2020-07" db="EMBL/GenBank/DDBJ databases">
        <title>Genus Haemophilus, Bergeys manual.</title>
        <authorList>
            <person name="Noerskov-Lauritsen N."/>
        </authorList>
    </citation>
    <scope>NUCLEOTIDE SEQUENCE [LARGE SCALE GENOMIC DNA]</scope>
    <source>
        <strain evidence="5 6">CCUG30047</strain>
    </source>
</reference>
<sequence length="224" mass="25340">MNSSIKQEWFTAFELEGMGDLPNKATNITRRATKENWEKRQVQGKKGIAYEYHYSSLPLDVQRQLGFEQGQEVQKAPVSETLNENVLMIDSFSSINVSAGFGSFNEGVTKPDEQTPYSASLLRKLGVNPKYAAVFWADGISMRPTIDDGDQMLVDLKRKEIKGDKIYLVQNGASVWVKRVKIRWDGVELISDNREEYPPIILSKDEAENLQVIGQLVHLGKNMI</sequence>
<dbReference type="Gene3D" id="2.10.109.10">
    <property type="entry name" value="Umud Fragment, subunit A"/>
    <property type="match status" value="1"/>
</dbReference>
<evidence type="ECO:0000256" key="2">
    <source>
        <dbReference type="ARBA" id="ARBA00023125"/>
    </source>
</evidence>
<feature type="domain" description="HTH Mu-type" evidence="4">
    <location>
        <begin position="6"/>
        <end position="73"/>
    </location>
</feature>
<dbReference type="CDD" id="cd06529">
    <property type="entry name" value="S24_LexA-like"/>
    <property type="match status" value="1"/>
</dbReference>
<dbReference type="Pfam" id="PF02316">
    <property type="entry name" value="HTH_Tnp_Mu_1"/>
    <property type="match status" value="1"/>
</dbReference>
<dbReference type="InterPro" id="IPR036388">
    <property type="entry name" value="WH-like_DNA-bd_sf"/>
</dbReference>
<gene>
    <name evidence="5" type="ORF">HZI69_07145</name>
</gene>
<evidence type="ECO:0000259" key="4">
    <source>
        <dbReference type="PROSITE" id="PS51702"/>
    </source>
</evidence>
<keyword evidence="1" id="KW-0805">Transcription regulation</keyword>